<organism evidence="5 6">
    <name type="scientific">Babjeviella inositovora NRRL Y-12698</name>
    <dbReference type="NCBI Taxonomy" id="984486"/>
    <lineage>
        <taxon>Eukaryota</taxon>
        <taxon>Fungi</taxon>
        <taxon>Dikarya</taxon>
        <taxon>Ascomycota</taxon>
        <taxon>Saccharomycotina</taxon>
        <taxon>Pichiomycetes</taxon>
        <taxon>Serinales incertae sedis</taxon>
        <taxon>Babjeviella</taxon>
    </lineage>
</organism>
<keyword evidence="3" id="KW-0560">Oxidoreductase</keyword>
<keyword evidence="6" id="KW-1185">Reference proteome</keyword>
<dbReference type="InterPro" id="IPR000627">
    <property type="entry name" value="Intradiol_dOase_C"/>
</dbReference>
<dbReference type="RefSeq" id="XP_018983455.1">
    <property type="nucleotide sequence ID" value="XM_019131045.1"/>
</dbReference>
<proteinExistence type="inferred from homology"/>
<feature type="domain" description="Intradiol ring-cleavage dioxygenases" evidence="4">
    <location>
        <begin position="84"/>
        <end position="205"/>
    </location>
</feature>
<dbReference type="PANTHER" id="PTHR33711">
    <property type="entry name" value="DIOXYGENASE, PUTATIVE (AFU_ORTHOLOGUE AFUA_2G02910)-RELATED"/>
    <property type="match status" value="1"/>
</dbReference>
<evidence type="ECO:0000256" key="3">
    <source>
        <dbReference type="ARBA" id="ARBA00023002"/>
    </source>
</evidence>
<dbReference type="SUPFAM" id="SSF49482">
    <property type="entry name" value="Aromatic compound dioxygenase"/>
    <property type="match status" value="1"/>
</dbReference>
<dbReference type="GO" id="GO:0016702">
    <property type="term" value="F:oxidoreductase activity, acting on single donors with incorporation of molecular oxygen, incorporation of two atoms of oxygen"/>
    <property type="evidence" value="ECO:0007669"/>
    <property type="project" value="InterPro"/>
</dbReference>
<dbReference type="GeneID" id="30148898"/>
<evidence type="ECO:0000313" key="5">
    <source>
        <dbReference type="EMBL" id="ODQ78127.1"/>
    </source>
</evidence>
<sequence length="241" mass="28412">MHVQIRKLKMSCIEITPYGEYKQCHIQWSLGCFVFRCIIKFRLLTSKAQCSVQLLDELYTFPSTCQTHQILPLDIPVPRCCSPNGLYKQQDSEQPDFNLRGTFYTDKDGFYSFICLESTAYPIPYDGPADDMLQFMDRYPMRLSLIHRRVTHPSYYSLTIQIYNREDPYTEDDSVFTVKEDCVVDFIKADDKIAEEHQVEKELQFSVALELEDVQQEREKIYAQQKALEDHLHKKSRFDTI</sequence>
<dbReference type="Pfam" id="PF00775">
    <property type="entry name" value="Dioxygenase_C"/>
    <property type="match status" value="1"/>
</dbReference>
<dbReference type="PANTHER" id="PTHR33711:SF7">
    <property type="entry name" value="INTRADIOL RING-CLEAVAGE DIOXYGENASES DOMAIN-CONTAINING PROTEIN-RELATED"/>
    <property type="match status" value="1"/>
</dbReference>
<accession>A0A1E3QMB6</accession>
<dbReference type="InterPro" id="IPR050770">
    <property type="entry name" value="Intradiol_RC_Dioxygenase"/>
</dbReference>
<keyword evidence="2" id="KW-0223">Dioxygenase</keyword>
<dbReference type="STRING" id="984486.A0A1E3QMB6"/>
<evidence type="ECO:0000313" key="6">
    <source>
        <dbReference type="Proteomes" id="UP000094336"/>
    </source>
</evidence>
<dbReference type="Gene3D" id="2.60.130.10">
    <property type="entry name" value="Aromatic compound dioxygenase"/>
    <property type="match status" value="1"/>
</dbReference>
<evidence type="ECO:0000259" key="4">
    <source>
        <dbReference type="Pfam" id="PF00775"/>
    </source>
</evidence>
<dbReference type="EMBL" id="KV454437">
    <property type="protein sequence ID" value="ODQ78127.1"/>
    <property type="molecule type" value="Genomic_DNA"/>
</dbReference>
<evidence type="ECO:0000256" key="2">
    <source>
        <dbReference type="ARBA" id="ARBA00022964"/>
    </source>
</evidence>
<gene>
    <name evidence="5" type="ORF">BABINDRAFT_177709</name>
</gene>
<name>A0A1E3QMB6_9ASCO</name>
<dbReference type="AlphaFoldDB" id="A0A1E3QMB6"/>
<dbReference type="OrthoDB" id="5238185at2759"/>
<protein>
    <recommendedName>
        <fullName evidence="4">Intradiol ring-cleavage dioxygenases domain-containing protein</fullName>
    </recommendedName>
</protein>
<comment type="similarity">
    <text evidence="1">Belongs to the intradiol ring-cleavage dioxygenase family.</text>
</comment>
<dbReference type="Proteomes" id="UP000094336">
    <property type="component" value="Unassembled WGS sequence"/>
</dbReference>
<reference evidence="6" key="1">
    <citation type="submission" date="2016-05" db="EMBL/GenBank/DDBJ databases">
        <title>Comparative genomics of biotechnologically important yeasts.</title>
        <authorList>
            <consortium name="DOE Joint Genome Institute"/>
            <person name="Riley R."/>
            <person name="Haridas S."/>
            <person name="Wolfe K.H."/>
            <person name="Lopes M.R."/>
            <person name="Hittinger C.T."/>
            <person name="Goker M."/>
            <person name="Salamov A."/>
            <person name="Wisecaver J."/>
            <person name="Long T.M."/>
            <person name="Aerts A.L."/>
            <person name="Barry K."/>
            <person name="Choi C."/>
            <person name="Clum A."/>
            <person name="Coughlan A.Y."/>
            <person name="Deshpande S."/>
            <person name="Douglass A.P."/>
            <person name="Hanson S.J."/>
            <person name="Klenk H.-P."/>
            <person name="Labutti K."/>
            <person name="Lapidus A."/>
            <person name="Lindquist E."/>
            <person name="Lipzen A."/>
            <person name="Meier-Kolthoff J.P."/>
            <person name="Ohm R.A."/>
            <person name="Otillar R.P."/>
            <person name="Pangilinan J."/>
            <person name="Peng Y."/>
            <person name="Rokas A."/>
            <person name="Rosa C.A."/>
            <person name="Scheuner C."/>
            <person name="Sibirny A.A."/>
            <person name="Slot J.C."/>
            <person name="Stielow J.B."/>
            <person name="Sun H."/>
            <person name="Kurtzman C.P."/>
            <person name="Blackwell M."/>
            <person name="Grigoriev I.V."/>
            <person name="Jeffries T.W."/>
        </authorList>
    </citation>
    <scope>NUCLEOTIDE SEQUENCE [LARGE SCALE GENOMIC DNA]</scope>
    <source>
        <strain evidence="6">NRRL Y-12698</strain>
    </source>
</reference>
<dbReference type="GO" id="GO:0008199">
    <property type="term" value="F:ferric iron binding"/>
    <property type="evidence" value="ECO:0007669"/>
    <property type="project" value="InterPro"/>
</dbReference>
<evidence type="ECO:0000256" key="1">
    <source>
        <dbReference type="ARBA" id="ARBA00007825"/>
    </source>
</evidence>
<dbReference type="InterPro" id="IPR015889">
    <property type="entry name" value="Intradiol_dOase_core"/>
</dbReference>